<proteinExistence type="predicted"/>
<organism evidence="3 4">
    <name type="scientific">Colletotrichum sidae</name>
    <dbReference type="NCBI Taxonomy" id="1347389"/>
    <lineage>
        <taxon>Eukaryota</taxon>
        <taxon>Fungi</taxon>
        <taxon>Dikarya</taxon>
        <taxon>Ascomycota</taxon>
        <taxon>Pezizomycotina</taxon>
        <taxon>Sordariomycetes</taxon>
        <taxon>Hypocreomycetidae</taxon>
        <taxon>Glomerellales</taxon>
        <taxon>Glomerellaceae</taxon>
        <taxon>Colletotrichum</taxon>
        <taxon>Colletotrichum orbiculare species complex</taxon>
    </lineage>
</organism>
<evidence type="ECO:0000313" key="4">
    <source>
        <dbReference type="Proteomes" id="UP000295604"/>
    </source>
</evidence>
<feature type="compositionally biased region" description="Basic and acidic residues" evidence="1">
    <location>
        <begin position="1"/>
        <end position="17"/>
    </location>
</feature>
<keyword evidence="2" id="KW-0812">Transmembrane</keyword>
<comment type="caution">
    <text evidence="3">The sequence shown here is derived from an EMBL/GenBank/DDBJ whole genome shotgun (WGS) entry which is preliminary data.</text>
</comment>
<keyword evidence="2" id="KW-1133">Transmembrane helix</keyword>
<gene>
    <name evidence="3" type="ORF">C8034_v001825</name>
</gene>
<keyword evidence="4" id="KW-1185">Reference proteome</keyword>
<accession>A0A4R8TDQ1</accession>
<reference evidence="3 4" key="1">
    <citation type="submission" date="2018-11" db="EMBL/GenBank/DDBJ databases">
        <title>Genome sequence and assembly of Colletotrichum sidae.</title>
        <authorList>
            <person name="Gan P."/>
            <person name="Shirasu K."/>
        </authorList>
    </citation>
    <scope>NUCLEOTIDE SEQUENCE [LARGE SCALE GENOMIC DNA]</scope>
    <source>
        <strain evidence="3 4">CBS 518.97</strain>
    </source>
</reference>
<evidence type="ECO:0000256" key="2">
    <source>
        <dbReference type="SAM" id="Phobius"/>
    </source>
</evidence>
<dbReference type="AlphaFoldDB" id="A0A4R8TDQ1"/>
<name>A0A4R8TDQ1_9PEZI</name>
<sequence>MTEKGERVLNRSEGRPEDDAEETWARSKKINIGRWELSGACHHASADDSIIRLQPPGVVSSCLDIDVQASLHRQGKVGRFLLSPRHFIALVGANLPTVGIPLCFFPVFIFIFLLLFCACRMVNFFPLRRSTHACALALTRSSHTIPCTPALVGKRPTLTSVKKKISFIISYLPAYVYFHAQVAT</sequence>
<dbReference type="EMBL" id="QAPF01000119">
    <property type="protein sequence ID" value="TEA16057.1"/>
    <property type="molecule type" value="Genomic_DNA"/>
</dbReference>
<feature type="region of interest" description="Disordered" evidence="1">
    <location>
        <begin position="1"/>
        <end position="22"/>
    </location>
</feature>
<dbReference type="Proteomes" id="UP000295604">
    <property type="component" value="Unassembled WGS sequence"/>
</dbReference>
<keyword evidence="2" id="KW-0472">Membrane</keyword>
<protein>
    <submittedName>
        <fullName evidence="3">Uncharacterized protein</fullName>
    </submittedName>
</protein>
<feature type="transmembrane region" description="Helical" evidence="2">
    <location>
        <begin position="98"/>
        <end position="119"/>
    </location>
</feature>
<evidence type="ECO:0000313" key="3">
    <source>
        <dbReference type="EMBL" id="TEA16057.1"/>
    </source>
</evidence>
<evidence type="ECO:0000256" key="1">
    <source>
        <dbReference type="SAM" id="MobiDB-lite"/>
    </source>
</evidence>